<dbReference type="EMBL" id="QFQP01000024">
    <property type="protein sequence ID" value="PZR08656.1"/>
    <property type="molecule type" value="Genomic_DNA"/>
</dbReference>
<organism evidence="4 5">
    <name type="scientific">Archangium gephyra</name>
    <dbReference type="NCBI Taxonomy" id="48"/>
    <lineage>
        <taxon>Bacteria</taxon>
        <taxon>Pseudomonadati</taxon>
        <taxon>Myxococcota</taxon>
        <taxon>Myxococcia</taxon>
        <taxon>Myxococcales</taxon>
        <taxon>Cystobacterineae</taxon>
        <taxon>Archangiaceae</taxon>
        <taxon>Archangium</taxon>
    </lineage>
</organism>
<feature type="compositionally biased region" description="Low complexity" evidence="2">
    <location>
        <begin position="932"/>
        <end position="947"/>
    </location>
</feature>
<reference evidence="4 5" key="1">
    <citation type="submission" date="2017-08" db="EMBL/GenBank/DDBJ databases">
        <title>Infants hospitalized years apart are colonized by the same room-sourced microbial strains.</title>
        <authorList>
            <person name="Brooks B."/>
            <person name="Olm M.R."/>
            <person name="Firek B.A."/>
            <person name="Baker R."/>
            <person name="Thomas B.C."/>
            <person name="Morowitz M.J."/>
            <person name="Banfield J.F."/>
        </authorList>
    </citation>
    <scope>NUCLEOTIDE SEQUENCE [LARGE SCALE GENOMIC DNA]</scope>
    <source>
        <strain evidence="4">S2_003_000_R2_14</strain>
    </source>
</reference>
<keyword evidence="3" id="KW-0812">Transmembrane</keyword>
<evidence type="ECO:0000256" key="2">
    <source>
        <dbReference type="SAM" id="MobiDB-lite"/>
    </source>
</evidence>
<accession>A0A2W5T8F1</accession>
<feature type="transmembrane region" description="Helical" evidence="3">
    <location>
        <begin position="41"/>
        <end position="64"/>
    </location>
</feature>
<evidence type="ECO:0000256" key="1">
    <source>
        <dbReference type="SAM" id="Coils"/>
    </source>
</evidence>
<feature type="region of interest" description="Disordered" evidence="2">
    <location>
        <begin position="810"/>
        <end position="914"/>
    </location>
</feature>
<dbReference type="InterPro" id="IPR012683">
    <property type="entry name" value="CHP02302_TM"/>
</dbReference>
<feature type="compositionally biased region" description="Low complexity" evidence="2">
    <location>
        <begin position="966"/>
        <end position="978"/>
    </location>
</feature>
<feature type="transmembrane region" description="Helical" evidence="3">
    <location>
        <begin position="70"/>
        <end position="93"/>
    </location>
</feature>
<feature type="region of interest" description="Disordered" evidence="2">
    <location>
        <begin position="1"/>
        <end position="23"/>
    </location>
</feature>
<feature type="compositionally biased region" description="Basic and acidic residues" evidence="2">
    <location>
        <begin position="827"/>
        <end position="844"/>
    </location>
</feature>
<dbReference type="Pfam" id="PF13779">
    <property type="entry name" value="DUF4175"/>
    <property type="match status" value="1"/>
</dbReference>
<keyword evidence="3" id="KW-0472">Membrane</keyword>
<protein>
    <submittedName>
        <fullName evidence="4">DUF4175 domain-containing protein</fullName>
    </submittedName>
</protein>
<evidence type="ECO:0000256" key="3">
    <source>
        <dbReference type="SAM" id="Phobius"/>
    </source>
</evidence>
<dbReference type="Proteomes" id="UP000249061">
    <property type="component" value="Unassembled WGS sequence"/>
</dbReference>
<keyword evidence="1" id="KW-0175">Coiled coil</keyword>
<feature type="region of interest" description="Disordered" evidence="2">
    <location>
        <begin position="931"/>
        <end position="1050"/>
    </location>
</feature>
<feature type="compositionally biased region" description="Basic and acidic residues" evidence="2">
    <location>
        <begin position="1019"/>
        <end position="1050"/>
    </location>
</feature>
<feature type="compositionally biased region" description="Polar residues" evidence="2">
    <location>
        <begin position="233"/>
        <end position="244"/>
    </location>
</feature>
<feature type="compositionally biased region" description="Basic and acidic residues" evidence="2">
    <location>
        <begin position="851"/>
        <end position="879"/>
    </location>
</feature>
<evidence type="ECO:0000313" key="4">
    <source>
        <dbReference type="EMBL" id="PZR08656.1"/>
    </source>
</evidence>
<proteinExistence type="predicted"/>
<keyword evidence="3" id="KW-1133">Transmembrane helix</keyword>
<feature type="transmembrane region" description="Helical" evidence="3">
    <location>
        <begin position="168"/>
        <end position="185"/>
    </location>
</feature>
<feature type="compositionally biased region" description="Low complexity" evidence="2">
    <location>
        <begin position="900"/>
        <end position="914"/>
    </location>
</feature>
<feature type="coiled-coil region" evidence="1">
    <location>
        <begin position="586"/>
        <end position="646"/>
    </location>
</feature>
<feature type="region of interest" description="Disordered" evidence="2">
    <location>
        <begin position="739"/>
        <end position="767"/>
    </location>
</feature>
<comment type="caution">
    <text evidence="4">The sequence shown here is derived from an EMBL/GenBank/DDBJ whole genome shotgun (WGS) entry which is preliminary data.</text>
</comment>
<feature type="compositionally biased region" description="Pro residues" evidence="2">
    <location>
        <begin position="1"/>
        <end position="21"/>
    </location>
</feature>
<sequence>MYEPSTPPPEPPKPSPEPQPPGGNRALRLLHDVRAAQARSLLTQGGIGAIVVFLIALTIGAWVGSVAPRAGLAVIIVGAVLALISLVVFGVVLPRLRVGDDERTARTLAELAPELNLDLLAAVELSKALGHREDFSPDLARAFLRDVDLRASKVTVATLIDPTPVKRAAMALVVTVFAVIALLTWKGATLRAGFAAALTPAEAEEPTRRQPITGDVELTFTYPPHTGLEPRTIPSTTGDISAPTGTEVTFRTRADRDVEGAALIMGAQRVPLTVEKKRQLQGRFVISESGVFHVAFLDGKDLVAEGPDQSITAEADQAPQVRLTAPVDGLELMPENQSVGLKFEASDDYGLTALDLVYTADGKDEPQRVSLRPDDGRTTRGTYQWDVTPLSLKAGQVVTYWLEATDNDGVKGKKVGSSARLTLRLYSSAEHRQEALKKAEALWQRLIDHLALRMESPDRASPTPVDAAVAAKGNDERGTQLAGDFTTLAGELQDQRDPPKELLAALLNISAELNRDVNDVTAVRRTFLRLSGREKAAPGKSAFVDSRDGSFTKDLGKRLAAAIATDIAHSEKNVLYLEALLDRARMDAMRELAQQLRRDRQELSRLVEEYSRTKDDKVQQALLEQMNALKQRMTELQQRMAELSKGIRDDFMNQEALQQMQEEFGMEDSLSEIEKLVKEGKGEEALKKMQELAMTIDDFLENLEKAQDESDQEQDPELNKQFQEFTQKLDETLQKQEQLADKTRALRDKARSQQKDRIAKQGEQLKKELKGKLDELEKSWSELDGQRMGYRFDDTRKEALQARDNVEQALEANDFDLASEAADAMEEAAREMADNAEQQRRNDELFQNPADARRESKQSADRLSRDAKKSQEVAQKLRDLFPQPGQQMSDGDKQQMNEMARQQRQLQQSAQDLAQRMEQIGERAPIFDEEAQQQMQQAGERMQGAGERLQGKDANKGFGEQQGAMQALRGVQQAMQQQGGKGGKGGLPMPAMSGGKRGGRGNQNQKVEIPDEDPNAGPREFRKDVMDAMKQGAPDKYKEQSRKYYEELVK</sequence>
<name>A0A2W5T8F1_9BACT</name>
<evidence type="ECO:0000313" key="5">
    <source>
        <dbReference type="Proteomes" id="UP000249061"/>
    </source>
</evidence>
<feature type="region of interest" description="Disordered" evidence="2">
    <location>
        <begin position="224"/>
        <end position="244"/>
    </location>
</feature>
<gene>
    <name evidence="4" type="ORF">DI536_24450</name>
</gene>
<dbReference type="AlphaFoldDB" id="A0A2W5T8F1"/>